<evidence type="ECO:0000256" key="11">
    <source>
        <dbReference type="RuleBase" id="RU364063"/>
    </source>
</evidence>
<evidence type="ECO:0000256" key="8">
    <source>
        <dbReference type="ARBA" id="ARBA00022840"/>
    </source>
</evidence>
<comment type="catalytic activity">
    <reaction evidence="10 11">
        <text>DNA(n) + a 2'-deoxyribonucleoside 5'-triphosphate = DNA(n+1) + diphosphate</text>
        <dbReference type="Rhea" id="RHEA:22508"/>
        <dbReference type="Rhea" id="RHEA-COMP:17339"/>
        <dbReference type="Rhea" id="RHEA-COMP:17340"/>
        <dbReference type="ChEBI" id="CHEBI:33019"/>
        <dbReference type="ChEBI" id="CHEBI:61560"/>
        <dbReference type="ChEBI" id="CHEBI:173112"/>
        <dbReference type="EC" id="2.7.7.7"/>
    </reaction>
</comment>
<evidence type="ECO:0000256" key="6">
    <source>
        <dbReference type="ARBA" id="ARBA00022741"/>
    </source>
</evidence>
<dbReference type="GO" id="GO:0003887">
    <property type="term" value="F:DNA-directed DNA polymerase activity"/>
    <property type="evidence" value="ECO:0007669"/>
    <property type="project" value="UniProtKB-KW"/>
</dbReference>
<dbReference type="SUPFAM" id="SSF48019">
    <property type="entry name" value="post-AAA+ oligomerization domain-like"/>
    <property type="match status" value="1"/>
</dbReference>
<dbReference type="CDD" id="cd18137">
    <property type="entry name" value="HLD_clamp_pol_III_gamma_tau"/>
    <property type="match status" value="1"/>
</dbReference>
<comment type="similarity">
    <text evidence="1 11">Belongs to the DnaX/STICHEL family.</text>
</comment>
<evidence type="ECO:0000256" key="9">
    <source>
        <dbReference type="ARBA" id="ARBA00022932"/>
    </source>
</evidence>
<dbReference type="Gene3D" id="1.10.8.60">
    <property type="match status" value="1"/>
</dbReference>
<evidence type="ECO:0000256" key="3">
    <source>
        <dbReference type="ARBA" id="ARBA00022695"/>
    </source>
</evidence>
<keyword evidence="5" id="KW-0479">Metal-binding</keyword>
<dbReference type="Pfam" id="PF12169">
    <property type="entry name" value="DNA_pol3_gamma3"/>
    <property type="match status" value="1"/>
</dbReference>
<evidence type="ECO:0000256" key="4">
    <source>
        <dbReference type="ARBA" id="ARBA00022705"/>
    </source>
</evidence>
<evidence type="ECO:0000313" key="13">
    <source>
        <dbReference type="EMBL" id="PIP22445.1"/>
    </source>
</evidence>
<sequence>MPLVLYRKYRPQTFSEIVGQEHVVQTLTNAISSGMISHAYLFSGPRGSGKTTIARLLAKSVNCSGRKEGTAEPCNKCSSCLEIMGNRSLDLIEIDAASHRGIDEIRELRDGIKFAPVKSKHKVFIIDESHQLTKEAANALLKTLEEPPSHAIFVLATTEIHKMIPTIISRCQRFDFRKLTVPEIVKKLEMICEKEEVKVEKPALELIALNAGGSIRDGESLLDQTLSFSGEKSKEIKVEDIKDLLGLVEIEVISKFTDFIYQKKAGEAIDFLNEITEKGSDLQQFSKSLINYLRQVLILKIVGLETKNPIITGFTKEDLEKLKTQAAAFKEEDLRKILNLFLEAENKIRYSSIPQLPLELAIIESCQLA</sequence>
<evidence type="ECO:0000256" key="7">
    <source>
        <dbReference type="ARBA" id="ARBA00022833"/>
    </source>
</evidence>
<dbReference type="InterPro" id="IPR008921">
    <property type="entry name" value="DNA_pol3_clamp-load_cplx_C"/>
</dbReference>
<dbReference type="InterPro" id="IPR050238">
    <property type="entry name" value="DNA_Rep/Repair_Clamp_Loader"/>
</dbReference>
<dbReference type="PANTHER" id="PTHR11669:SF0">
    <property type="entry name" value="PROTEIN STICHEL-LIKE 2"/>
    <property type="match status" value="1"/>
</dbReference>
<evidence type="ECO:0000256" key="10">
    <source>
        <dbReference type="ARBA" id="ARBA00049244"/>
    </source>
</evidence>
<dbReference type="GO" id="GO:0006261">
    <property type="term" value="P:DNA-templated DNA replication"/>
    <property type="evidence" value="ECO:0007669"/>
    <property type="project" value="TreeGrafter"/>
</dbReference>
<feature type="domain" description="AAA+ ATPase" evidence="12">
    <location>
        <begin position="36"/>
        <end position="180"/>
    </location>
</feature>
<proteinExistence type="inferred from homology"/>
<dbReference type="NCBIfam" id="TIGR02397">
    <property type="entry name" value="dnaX_nterm"/>
    <property type="match status" value="1"/>
</dbReference>
<keyword evidence="3 11" id="KW-0548">Nucleotidyltransferase</keyword>
<dbReference type="SUPFAM" id="SSF52540">
    <property type="entry name" value="P-loop containing nucleoside triphosphate hydrolases"/>
    <property type="match status" value="1"/>
</dbReference>
<comment type="subunit">
    <text evidence="11">DNA polymerase III contains a core (composed of alpha, epsilon and theta chains) that associates with a tau subunit. This core dimerizes to form the POLIII' complex. PolIII' associates with the gamma complex (composed of gamma, delta, delta', psi and chi chains) and with the beta chain to form the complete DNA polymerase III complex.</text>
</comment>
<keyword evidence="9 11" id="KW-0239">DNA-directed DNA polymerase</keyword>
<dbReference type="GO" id="GO:0003677">
    <property type="term" value="F:DNA binding"/>
    <property type="evidence" value="ECO:0007669"/>
    <property type="project" value="InterPro"/>
</dbReference>
<keyword evidence="6 11" id="KW-0547">Nucleotide-binding</keyword>
<keyword evidence="7" id="KW-0862">Zinc</keyword>
<dbReference type="InterPro" id="IPR012763">
    <property type="entry name" value="DNA_pol_III_sug/sutau_N"/>
</dbReference>
<dbReference type="Proteomes" id="UP000229054">
    <property type="component" value="Unassembled WGS sequence"/>
</dbReference>
<dbReference type="GO" id="GO:0005524">
    <property type="term" value="F:ATP binding"/>
    <property type="evidence" value="ECO:0007669"/>
    <property type="project" value="UniProtKB-KW"/>
</dbReference>
<comment type="caution">
    <text evidence="13">The sequence shown here is derived from an EMBL/GenBank/DDBJ whole genome shotgun (WGS) entry which is preliminary data.</text>
</comment>
<dbReference type="FunFam" id="1.10.8.60:FF:000013">
    <property type="entry name" value="DNA polymerase III subunit gamma/tau"/>
    <property type="match status" value="1"/>
</dbReference>
<name>A0A2G9YT67_9BACT</name>
<gene>
    <name evidence="11" type="primary">dnaX</name>
    <name evidence="13" type="ORF">COX38_00580</name>
</gene>
<keyword evidence="4 11" id="KW-0235">DNA replication</keyword>
<dbReference type="CDD" id="cd00009">
    <property type="entry name" value="AAA"/>
    <property type="match status" value="1"/>
</dbReference>
<dbReference type="GO" id="GO:0009360">
    <property type="term" value="C:DNA polymerase III complex"/>
    <property type="evidence" value="ECO:0007669"/>
    <property type="project" value="InterPro"/>
</dbReference>
<evidence type="ECO:0000256" key="1">
    <source>
        <dbReference type="ARBA" id="ARBA00006360"/>
    </source>
</evidence>
<dbReference type="AlphaFoldDB" id="A0A2G9YT67"/>
<dbReference type="FunFam" id="3.40.50.300:FF:000014">
    <property type="entry name" value="DNA polymerase III subunit gamma/tau"/>
    <property type="match status" value="1"/>
</dbReference>
<evidence type="ECO:0000259" key="12">
    <source>
        <dbReference type="SMART" id="SM00382"/>
    </source>
</evidence>
<dbReference type="PANTHER" id="PTHR11669">
    <property type="entry name" value="REPLICATION FACTOR C / DNA POLYMERASE III GAMMA-TAU SUBUNIT"/>
    <property type="match status" value="1"/>
</dbReference>
<dbReference type="InterPro" id="IPR022754">
    <property type="entry name" value="DNA_pol_III_gamma-3"/>
</dbReference>
<protein>
    <recommendedName>
        <fullName evidence="11">DNA polymerase III subunit gamma/tau</fullName>
        <ecNumber evidence="11">2.7.7.7</ecNumber>
    </recommendedName>
</protein>
<dbReference type="InterPro" id="IPR003593">
    <property type="entry name" value="AAA+_ATPase"/>
</dbReference>
<keyword evidence="2 11" id="KW-0808">Transferase</keyword>
<evidence type="ECO:0000313" key="14">
    <source>
        <dbReference type="Proteomes" id="UP000229054"/>
    </source>
</evidence>
<dbReference type="EMBL" id="PCRN01000023">
    <property type="protein sequence ID" value="PIP22445.1"/>
    <property type="molecule type" value="Genomic_DNA"/>
</dbReference>
<dbReference type="InterPro" id="IPR027417">
    <property type="entry name" value="P-loop_NTPase"/>
</dbReference>
<keyword evidence="8 11" id="KW-0067">ATP-binding</keyword>
<dbReference type="EC" id="2.7.7.7" evidence="11"/>
<dbReference type="Gene3D" id="1.20.272.10">
    <property type="match status" value="1"/>
</dbReference>
<dbReference type="GO" id="GO:0046872">
    <property type="term" value="F:metal ion binding"/>
    <property type="evidence" value="ECO:0007669"/>
    <property type="project" value="UniProtKB-KW"/>
</dbReference>
<dbReference type="Pfam" id="PF13177">
    <property type="entry name" value="DNA_pol3_delta2"/>
    <property type="match status" value="1"/>
</dbReference>
<accession>A0A2G9YT67</accession>
<dbReference type="InterPro" id="IPR045085">
    <property type="entry name" value="HLD_clamp_pol_III_gamma_tau"/>
</dbReference>
<evidence type="ECO:0000256" key="2">
    <source>
        <dbReference type="ARBA" id="ARBA00022679"/>
    </source>
</evidence>
<reference evidence="13 14" key="1">
    <citation type="submission" date="2017-09" db="EMBL/GenBank/DDBJ databases">
        <title>Depth-based differentiation of microbial function through sediment-hosted aquifers and enrichment of novel symbionts in the deep terrestrial subsurface.</title>
        <authorList>
            <person name="Probst A.J."/>
            <person name="Ladd B."/>
            <person name="Jarett J.K."/>
            <person name="Geller-Mcgrath D.E."/>
            <person name="Sieber C.M."/>
            <person name="Emerson J.B."/>
            <person name="Anantharaman K."/>
            <person name="Thomas B.C."/>
            <person name="Malmstrom R."/>
            <person name="Stieglmeier M."/>
            <person name="Klingl A."/>
            <person name="Woyke T."/>
            <person name="Ryan C.M."/>
            <person name="Banfield J.F."/>
        </authorList>
    </citation>
    <scope>NUCLEOTIDE SEQUENCE [LARGE SCALE GENOMIC DNA]</scope>
    <source>
        <strain evidence="13">CG23_combo_of_CG06-09_8_20_14_all_39_25</strain>
    </source>
</reference>
<dbReference type="Pfam" id="PF22608">
    <property type="entry name" value="DNAX_ATPase_lid"/>
    <property type="match status" value="1"/>
</dbReference>
<dbReference type="SMART" id="SM00382">
    <property type="entry name" value="AAA"/>
    <property type="match status" value="1"/>
</dbReference>
<dbReference type="Gene3D" id="3.40.50.300">
    <property type="entry name" value="P-loop containing nucleotide triphosphate hydrolases"/>
    <property type="match status" value="1"/>
</dbReference>
<organism evidence="13 14">
    <name type="scientific">Candidatus Nealsonbacteria bacterium CG23_combo_of_CG06-09_8_20_14_all_39_25</name>
    <dbReference type="NCBI Taxonomy" id="1974723"/>
    <lineage>
        <taxon>Bacteria</taxon>
        <taxon>Candidatus Nealsoniibacteriota</taxon>
    </lineage>
</organism>
<dbReference type="NCBIfam" id="NF004046">
    <property type="entry name" value="PRK05563.1"/>
    <property type="match status" value="1"/>
</dbReference>
<evidence type="ECO:0000256" key="5">
    <source>
        <dbReference type="ARBA" id="ARBA00022723"/>
    </source>
</evidence>
<comment type="function">
    <text evidence="11">DNA polymerase III is a complex, multichain enzyme responsible for most of the replicative synthesis in bacteria. This DNA polymerase also exhibits 3' to 5' exonuclease activity.</text>
</comment>